<name>C6V572_NEORI</name>
<gene>
    <name evidence="1" type="ordered locus">NRI_0562</name>
</gene>
<organism evidence="1 2">
    <name type="scientific">Neorickettsia risticii (strain Illinois)</name>
    <dbReference type="NCBI Taxonomy" id="434131"/>
    <lineage>
        <taxon>Bacteria</taxon>
        <taxon>Pseudomonadati</taxon>
        <taxon>Pseudomonadota</taxon>
        <taxon>Alphaproteobacteria</taxon>
        <taxon>Rickettsiales</taxon>
        <taxon>Anaplasmataceae</taxon>
        <taxon>Neorickettsia</taxon>
    </lineage>
</organism>
<evidence type="ECO:0000313" key="1">
    <source>
        <dbReference type="EMBL" id="ACT69550.1"/>
    </source>
</evidence>
<proteinExistence type="predicted"/>
<keyword evidence="2" id="KW-1185">Reference proteome</keyword>
<dbReference type="EMBL" id="CP001431">
    <property type="protein sequence ID" value="ACT69550.1"/>
    <property type="molecule type" value="Genomic_DNA"/>
</dbReference>
<protein>
    <submittedName>
        <fullName evidence="1">Uncharacterized protein</fullName>
    </submittedName>
</protein>
<dbReference type="Proteomes" id="UP000001627">
    <property type="component" value="Chromosome"/>
</dbReference>
<dbReference type="KEGG" id="nri:NRI_0562"/>
<dbReference type="AlphaFoldDB" id="C6V572"/>
<sequence>MRTDNKLLETTLQPYRRMHQLSGASRNTISESIIPKNFQLTGMRIYFKIEKNS</sequence>
<accession>C6V572</accession>
<evidence type="ECO:0000313" key="2">
    <source>
        <dbReference type="Proteomes" id="UP000001627"/>
    </source>
</evidence>
<dbReference type="HOGENOM" id="CLU_3063913_0_0_5"/>
<reference evidence="1 2" key="1">
    <citation type="journal article" date="2009" name="Nucleic Acids Res.">
        <title>Analysis of complete genome sequence of Neorickettsia risticii: causative agent of Potomac horse fever.</title>
        <authorList>
            <person name="Lin M."/>
            <person name="Zhang C."/>
            <person name="Gibson K."/>
            <person name="Rikihisa Y."/>
        </authorList>
    </citation>
    <scope>NUCLEOTIDE SEQUENCE [LARGE SCALE GENOMIC DNA]</scope>
    <source>
        <strain evidence="1 2">Illinois</strain>
    </source>
</reference>